<evidence type="ECO:0000259" key="1">
    <source>
        <dbReference type="PROSITE" id="PS51272"/>
    </source>
</evidence>
<organism evidence="2">
    <name type="scientific">uncultured Paenibacillus sp</name>
    <dbReference type="NCBI Taxonomy" id="227322"/>
    <lineage>
        <taxon>Bacteria</taxon>
        <taxon>Bacillati</taxon>
        <taxon>Bacillota</taxon>
        <taxon>Bacilli</taxon>
        <taxon>Bacillales</taxon>
        <taxon>Paenibacillaceae</taxon>
        <taxon>Paenibacillus</taxon>
        <taxon>environmental samples</taxon>
    </lineage>
</organism>
<dbReference type="InterPro" id="IPR001119">
    <property type="entry name" value="SLH_dom"/>
</dbReference>
<dbReference type="Pfam" id="PF00395">
    <property type="entry name" value="SLH"/>
    <property type="match status" value="1"/>
</dbReference>
<feature type="domain" description="SLH" evidence="1">
    <location>
        <begin position="18"/>
        <end position="81"/>
    </location>
</feature>
<proteinExistence type="predicted"/>
<dbReference type="AlphaFoldDB" id="A0A060CAU6"/>
<protein>
    <submittedName>
        <fullName evidence="2">CAZy families GH66 protein</fullName>
    </submittedName>
</protein>
<reference evidence="2" key="1">
    <citation type="journal article" date="2013" name="Environ. Microbiol.">
        <title>Seasonally variable intestinal metagenomes of the red palm weevil (Rhynchophorus ferrugineus).</title>
        <authorList>
            <person name="Jia S."/>
            <person name="Zhang X."/>
            <person name="Zhang G."/>
            <person name="Yin A."/>
            <person name="Zhang S."/>
            <person name="Li F."/>
            <person name="Wang L."/>
            <person name="Zhao D."/>
            <person name="Yun Q."/>
            <person name="Tala"/>
            <person name="Wang J."/>
            <person name="Sun G."/>
            <person name="Baabdullah M."/>
            <person name="Yu X."/>
            <person name="Hu S."/>
            <person name="Al-Mssallem I.S."/>
            <person name="Yu J."/>
        </authorList>
    </citation>
    <scope>NUCLEOTIDE SEQUENCE</scope>
</reference>
<sequence length="83" mass="9174">MRYGGVLEYDGGTISDNYTSYADASSIATWARTGVSYCLLTDLMKGDANSKFNPAAHVTRAEFAQILLNLDNKIYAIWSRLTD</sequence>
<dbReference type="PROSITE" id="PS51272">
    <property type="entry name" value="SLH"/>
    <property type="match status" value="1"/>
</dbReference>
<dbReference type="EMBL" id="KF122857">
    <property type="protein sequence ID" value="AIA90155.1"/>
    <property type="molecule type" value="Genomic_DNA"/>
</dbReference>
<accession>A0A060CAU6</accession>
<name>A0A060CAU6_9BACL</name>
<evidence type="ECO:0000313" key="2">
    <source>
        <dbReference type="EMBL" id="AIA90155.1"/>
    </source>
</evidence>